<evidence type="ECO:0000256" key="2">
    <source>
        <dbReference type="ARBA" id="ARBA00008335"/>
    </source>
</evidence>
<comment type="subunit">
    <text evidence="24">Homodimer. Interacts with lysosomal protein GLMP (via lumenal domain); the interaction starts while both proteins are still in the endoplasmic reticulum and is required for stabilization of MFSD1 in lysosomes but has no direct effect on its targeting to lysosomes or transporter activity.</text>
</comment>
<dbReference type="InterPro" id="IPR036259">
    <property type="entry name" value="MFS_trans_sf"/>
</dbReference>
<dbReference type="Gene3D" id="1.20.1250.20">
    <property type="entry name" value="MFS general substrate transporter like domains"/>
    <property type="match status" value="2"/>
</dbReference>
<evidence type="ECO:0000256" key="11">
    <source>
        <dbReference type="ARBA" id="ARBA00044884"/>
    </source>
</evidence>
<feature type="transmembrane region" description="Helical" evidence="26">
    <location>
        <begin position="350"/>
        <end position="372"/>
    </location>
</feature>
<dbReference type="PANTHER" id="PTHR23512:SF3">
    <property type="entry name" value="MAJOR FACILITATOR SUPERFAMILY DOMAIN-CONTAINING PROTEIN 1"/>
    <property type="match status" value="1"/>
</dbReference>
<evidence type="ECO:0000256" key="12">
    <source>
        <dbReference type="ARBA" id="ARBA00044891"/>
    </source>
</evidence>
<dbReference type="OrthoDB" id="424834at2759"/>
<evidence type="ECO:0000256" key="3">
    <source>
        <dbReference type="ARBA" id="ARBA00022448"/>
    </source>
</evidence>
<feature type="region of interest" description="Disordered" evidence="25">
    <location>
        <begin position="1"/>
        <end position="23"/>
    </location>
</feature>
<comment type="catalytic activity">
    <reaction evidence="9">
        <text>L-histidyl-glycine(out) = L-histidyl-glycine(in)</text>
        <dbReference type="Rhea" id="RHEA:79395"/>
        <dbReference type="ChEBI" id="CHEBI:229957"/>
    </reaction>
</comment>
<dbReference type="PANTHER" id="PTHR23512">
    <property type="entry name" value="MAJOR FACILITATOR SUPERFAMILY DOMAIN-CONTAINING PROTEIN 1"/>
    <property type="match status" value="1"/>
</dbReference>
<evidence type="ECO:0000313" key="28">
    <source>
        <dbReference type="EMBL" id="CDW42639.1"/>
    </source>
</evidence>
<evidence type="ECO:0000256" key="4">
    <source>
        <dbReference type="ARBA" id="ARBA00022692"/>
    </source>
</evidence>
<feature type="transmembrane region" description="Helical" evidence="26">
    <location>
        <begin position="230"/>
        <end position="254"/>
    </location>
</feature>
<feature type="compositionally biased region" description="Basic and acidic residues" evidence="25">
    <location>
        <begin position="1"/>
        <end position="11"/>
    </location>
</feature>
<evidence type="ECO:0000256" key="8">
    <source>
        <dbReference type="ARBA" id="ARBA00044876"/>
    </source>
</evidence>
<evidence type="ECO:0000256" key="1">
    <source>
        <dbReference type="ARBA" id="ARBA00004155"/>
    </source>
</evidence>
<feature type="transmembrane region" description="Helical" evidence="26">
    <location>
        <begin position="378"/>
        <end position="399"/>
    </location>
</feature>
<comment type="catalytic activity">
    <reaction evidence="13">
        <text>L-alpha-aminoacyl-L-lysine(out) = L-alpha-aminoacyl-L-lysine(in)</text>
        <dbReference type="Rhea" id="RHEA:79383"/>
        <dbReference type="ChEBI" id="CHEBI:229966"/>
    </reaction>
</comment>
<dbReference type="AlphaFoldDB" id="A0A0K2UWK7"/>
<evidence type="ECO:0000256" key="20">
    <source>
        <dbReference type="ARBA" id="ARBA00044924"/>
    </source>
</evidence>
<comment type="catalytic activity">
    <reaction evidence="20">
        <text>L-lysyl-glycine(out) = L-lysyl-glycine(in)</text>
        <dbReference type="Rhea" id="RHEA:79407"/>
        <dbReference type="ChEBI" id="CHEBI:191202"/>
    </reaction>
</comment>
<comment type="similarity">
    <text evidence="2">Belongs to the major facilitator superfamily.</text>
</comment>
<organism evidence="28">
    <name type="scientific">Lepeophtheirus salmonis</name>
    <name type="common">Salmon louse</name>
    <name type="synonym">Caligus salmonis</name>
    <dbReference type="NCBI Taxonomy" id="72036"/>
    <lineage>
        <taxon>Eukaryota</taxon>
        <taxon>Metazoa</taxon>
        <taxon>Ecdysozoa</taxon>
        <taxon>Arthropoda</taxon>
        <taxon>Crustacea</taxon>
        <taxon>Multicrustacea</taxon>
        <taxon>Hexanauplia</taxon>
        <taxon>Copepoda</taxon>
        <taxon>Siphonostomatoida</taxon>
        <taxon>Caligidae</taxon>
        <taxon>Lepeophtheirus</taxon>
    </lineage>
</organism>
<evidence type="ECO:0000256" key="10">
    <source>
        <dbReference type="ARBA" id="ARBA00044881"/>
    </source>
</evidence>
<feature type="compositionally biased region" description="Basic and acidic residues" evidence="25">
    <location>
        <begin position="491"/>
        <end position="511"/>
    </location>
</feature>
<proteinExistence type="inferred from homology"/>
<dbReference type="PROSITE" id="PS50850">
    <property type="entry name" value="MFS"/>
    <property type="match status" value="1"/>
</dbReference>
<feature type="transmembrane region" description="Helical" evidence="26">
    <location>
        <begin position="130"/>
        <end position="151"/>
    </location>
</feature>
<evidence type="ECO:0000256" key="13">
    <source>
        <dbReference type="ARBA" id="ARBA00044893"/>
    </source>
</evidence>
<feature type="transmembrane region" description="Helical" evidence="26">
    <location>
        <begin position="437"/>
        <end position="460"/>
    </location>
</feature>
<feature type="domain" description="Major facilitator superfamily (MFS) profile" evidence="27">
    <location>
        <begin position="61"/>
        <end position="465"/>
    </location>
</feature>
<dbReference type="EMBL" id="HACA01025278">
    <property type="protein sequence ID" value="CDW42639.1"/>
    <property type="molecule type" value="Transcribed_RNA"/>
</dbReference>
<comment type="catalytic activity">
    <reaction evidence="10">
        <text>L-alpha-aminoacyl-L-arginine(out) = L-alpha-aminoacyl-L-arginine(in)</text>
        <dbReference type="Rhea" id="RHEA:79367"/>
        <dbReference type="ChEBI" id="CHEBI:229968"/>
    </reaction>
</comment>
<comment type="catalytic activity">
    <reaction evidence="17">
        <text>L-arginyl-glycine(out) = L-arginyl-glycine(in)</text>
        <dbReference type="Rhea" id="RHEA:79391"/>
        <dbReference type="ChEBI" id="CHEBI:229955"/>
    </reaction>
</comment>
<dbReference type="GO" id="GO:0005765">
    <property type="term" value="C:lysosomal membrane"/>
    <property type="evidence" value="ECO:0007669"/>
    <property type="project" value="UniProtKB-SubCell"/>
</dbReference>
<evidence type="ECO:0000256" key="6">
    <source>
        <dbReference type="ARBA" id="ARBA00023136"/>
    </source>
</evidence>
<evidence type="ECO:0000256" key="17">
    <source>
        <dbReference type="ARBA" id="ARBA00044903"/>
    </source>
</evidence>
<keyword evidence="5 26" id="KW-1133">Transmembrane helix</keyword>
<evidence type="ECO:0000256" key="19">
    <source>
        <dbReference type="ARBA" id="ARBA00044919"/>
    </source>
</evidence>
<dbReference type="Pfam" id="PF07690">
    <property type="entry name" value="MFS_1"/>
    <property type="match status" value="1"/>
</dbReference>
<comment type="catalytic activity">
    <reaction evidence="19">
        <text>L-alanyl-L-lysine(out) = L-alanyl-L-lysine(in)</text>
        <dbReference type="Rhea" id="RHEA:79415"/>
        <dbReference type="ChEBI" id="CHEBI:192470"/>
    </reaction>
</comment>
<evidence type="ECO:0000256" key="14">
    <source>
        <dbReference type="ARBA" id="ARBA00044898"/>
    </source>
</evidence>
<feature type="transmembrane region" description="Helical" evidence="26">
    <location>
        <begin position="323"/>
        <end position="343"/>
    </location>
</feature>
<feature type="region of interest" description="Disordered" evidence="25">
    <location>
        <begin position="491"/>
        <end position="550"/>
    </location>
</feature>
<comment type="catalytic activity">
    <reaction evidence="15">
        <text>L-arginyl-L-alpha-amino acid(out) = L-arginyl-L-alpha-amino acid(in)</text>
        <dbReference type="Rhea" id="RHEA:79371"/>
        <dbReference type="ChEBI" id="CHEBI:84315"/>
    </reaction>
</comment>
<comment type="catalytic activity">
    <reaction evidence="16">
        <text>L-lysyl-L-lysine(out) = L-lysyl-L-lysine(in)</text>
        <dbReference type="Rhea" id="RHEA:79403"/>
        <dbReference type="ChEBI" id="CHEBI:229956"/>
    </reaction>
</comment>
<evidence type="ECO:0000256" key="23">
    <source>
        <dbReference type="ARBA" id="ARBA00045709"/>
    </source>
</evidence>
<evidence type="ECO:0000256" key="7">
    <source>
        <dbReference type="ARBA" id="ARBA00023228"/>
    </source>
</evidence>
<evidence type="ECO:0000256" key="24">
    <source>
        <dbReference type="ARBA" id="ARBA00046376"/>
    </source>
</evidence>
<reference evidence="28" key="1">
    <citation type="submission" date="2014-05" db="EMBL/GenBank/DDBJ databases">
        <authorList>
            <person name="Chronopoulou M."/>
        </authorList>
    </citation>
    <scope>NUCLEOTIDE SEQUENCE</scope>
    <source>
        <tissue evidence="28">Whole organism</tissue>
    </source>
</reference>
<feature type="transmembrane region" description="Helical" evidence="26">
    <location>
        <begin position="275"/>
        <end position="303"/>
    </location>
</feature>
<comment type="subcellular location">
    <subcellularLocation>
        <location evidence="1">Lysosome membrane</location>
        <topology evidence="1">Multi-pass membrane protein</topology>
    </subcellularLocation>
</comment>
<sequence>MRRVENNEESRPLLSSATNDTPPFYDSTVASNPSHNIRDDELELEGCAGSCCCHPTALCHRLIALALMCFLGFGSYFCYDNPGALQNEIRSTMGINTYKFAELYAWYSWPNTILPIIGGYLMDRIFGIRFATILFAVFIVLGQTILAVGAFTGNFPLMQFGRFVFGIGGESLAVAQNSYAVAWFKGKELNMVFGFQISITRVGSTVNFLAVGPLFHWLARNLHGDNQTALGWTFSIAGITCIMSLTCALILGWMDKRAECLLKSNSQEQEEVINILDVFTYPCSFWLMCGVALAYYVAIFPFISLGQVFFMKKYGFNTNDANFITGLIYLISAPASPLFGYLIDRTGRNVLYCFLSVMGTLVSHYILAFSFMNPYIPIFIMGICYSLLASALWPMAAYVVPQYQLGTAYGLMQAIQNIGLALCTMLCGLTVDAYGYIWLEIFFISWVVIALICTFGIWVIDINTSGYLNMGAIAREKFDCESEKLQLEAKEKERNEKKKLDNNEVKKEDSHNGYYSEGMRPRTNNEIRNSESSTSSSSSSGTVSETQNIL</sequence>
<comment type="catalytic activity">
    <reaction evidence="18">
        <text>L-histidyl-L-alpha-amino acid(out) = L-histidyl-L-alpha-amino acid(in)</text>
        <dbReference type="Rhea" id="RHEA:79379"/>
        <dbReference type="ChEBI" id="CHEBI:229964"/>
    </reaction>
</comment>
<feature type="compositionally biased region" description="Low complexity" evidence="25">
    <location>
        <begin position="530"/>
        <end position="550"/>
    </location>
</feature>
<dbReference type="InterPro" id="IPR011701">
    <property type="entry name" value="MFS"/>
</dbReference>
<feature type="transmembrane region" description="Helical" evidence="26">
    <location>
        <begin position="411"/>
        <end position="431"/>
    </location>
</feature>
<keyword evidence="7" id="KW-0458">Lysosome</keyword>
<dbReference type="GO" id="GO:0022857">
    <property type="term" value="F:transmembrane transporter activity"/>
    <property type="evidence" value="ECO:0007669"/>
    <property type="project" value="InterPro"/>
</dbReference>
<dbReference type="InterPro" id="IPR052187">
    <property type="entry name" value="MFSD1"/>
</dbReference>
<evidence type="ECO:0000256" key="15">
    <source>
        <dbReference type="ARBA" id="ARBA00044899"/>
    </source>
</evidence>
<keyword evidence="3" id="KW-0813">Transport</keyword>
<comment type="catalytic activity">
    <reaction evidence="14">
        <text>L-aspartyl-L-lysine(out) = L-aspartyl-L-lysine(in)</text>
        <dbReference type="Rhea" id="RHEA:79411"/>
        <dbReference type="ChEBI" id="CHEBI:229953"/>
    </reaction>
</comment>
<feature type="compositionally biased region" description="Basic and acidic residues" evidence="25">
    <location>
        <begin position="519"/>
        <end position="529"/>
    </location>
</feature>
<dbReference type="InterPro" id="IPR020846">
    <property type="entry name" value="MFS_dom"/>
</dbReference>
<feature type="transmembrane region" description="Helical" evidence="26">
    <location>
        <begin position="191"/>
        <end position="218"/>
    </location>
</feature>
<evidence type="ECO:0000259" key="27">
    <source>
        <dbReference type="PROSITE" id="PS50850"/>
    </source>
</evidence>
<name>A0A0K2UWK7_LEPSM</name>
<accession>A0A0K2UWK7</accession>
<evidence type="ECO:0000256" key="5">
    <source>
        <dbReference type="ARBA" id="ARBA00022989"/>
    </source>
</evidence>
<evidence type="ECO:0000256" key="21">
    <source>
        <dbReference type="ARBA" id="ARBA00044985"/>
    </source>
</evidence>
<comment type="catalytic activity">
    <reaction evidence="11">
        <text>L-alpha-aminoacyl-L-histidine(out) = L-alpha-aminoacyl-L-histidine(in)</text>
        <dbReference type="Rhea" id="RHEA:79375"/>
        <dbReference type="ChEBI" id="CHEBI:229967"/>
    </reaction>
</comment>
<evidence type="ECO:0000256" key="22">
    <source>
        <dbReference type="ARBA" id="ARBA00045018"/>
    </source>
</evidence>
<feature type="transmembrane region" description="Helical" evidence="26">
    <location>
        <begin position="163"/>
        <end position="184"/>
    </location>
</feature>
<keyword evidence="6 26" id="KW-0472">Membrane</keyword>
<dbReference type="CDD" id="cd17340">
    <property type="entry name" value="MFS_MFSD1"/>
    <property type="match status" value="1"/>
</dbReference>
<keyword evidence="4 26" id="KW-0812">Transmembrane</keyword>
<protein>
    <recommendedName>
        <fullName evidence="21">Lysosomal dipeptide transporter MFSD1</fullName>
    </recommendedName>
    <alternativeName>
        <fullName evidence="22">Major facilitator superfamily domain-containing protein 1</fullName>
    </alternativeName>
</protein>
<comment type="catalytic activity">
    <reaction evidence="8">
        <text>L-lysyl-L-alanine(out) = L-lysyl-L-alanine(in)</text>
        <dbReference type="Rhea" id="RHEA:79399"/>
        <dbReference type="ChEBI" id="CHEBI:229954"/>
    </reaction>
</comment>
<comment type="catalytic activity">
    <reaction evidence="12">
        <text>L-lysyl-L-alpha-amino acid(out) = L-lysyl-L-alpha-amino acid(in)</text>
        <dbReference type="Rhea" id="RHEA:79387"/>
        <dbReference type="ChEBI" id="CHEBI:229965"/>
    </reaction>
</comment>
<evidence type="ECO:0000256" key="16">
    <source>
        <dbReference type="ARBA" id="ARBA00044900"/>
    </source>
</evidence>
<evidence type="ECO:0000256" key="26">
    <source>
        <dbReference type="SAM" id="Phobius"/>
    </source>
</evidence>
<dbReference type="SUPFAM" id="SSF103473">
    <property type="entry name" value="MFS general substrate transporter"/>
    <property type="match status" value="1"/>
</dbReference>
<evidence type="ECO:0000256" key="18">
    <source>
        <dbReference type="ARBA" id="ARBA00044912"/>
    </source>
</evidence>
<evidence type="ECO:0000256" key="9">
    <source>
        <dbReference type="ARBA" id="ARBA00044878"/>
    </source>
</evidence>
<comment type="function">
    <text evidence="23">Lysosomal dipeptide uniporter that selectively exports lysine, arginine or histidine-containing dipeptides with a net positive charge from the lysosome lumen into the cytosol. Could play a role in a specific type of protein O-glycosylation indirectly regulating macrophages migration and tissue invasion. Also essential for liver homeostasis.</text>
</comment>
<evidence type="ECO:0000256" key="25">
    <source>
        <dbReference type="SAM" id="MobiDB-lite"/>
    </source>
</evidence>